<dbReference type="PANTHER" id="PTHR46322:SF1">
    <property type="entry name" value="PUROMYCIN-SENSITIVE AMINOPEPTIDASE"/>
    <property type="match status" value="1"/>
</dbReference>
<evidence type="ECO:0000313" key="2">
    <source>
        <dbReference type="EMBL" id="ETO35585.1"/>
    </source>
</evidence>
<dbReference type="Proteomes" id="UP000023152">
    <property type="component" value="Unassembled WGS sequence"/>
</dbReference>
<keyword evidence="2" id="KW-0031">Aminopeptidase</keyword>
<dbReference type="InterPro" id="IPR037144">
    <property type="entry name" value="Peptidase_M1_pepN_C_sf"/>
</dbReference>
<dbReference type="InterPro" id="IPR012779">
    <property type="entry name" value="Peptidase_M1_pepN"/>
</dbReference>
<dbReference type="PANTHER" id="PTHR46322">
    <property type="entry name" value="PUROMYCIN-SENSITIVE AMINOPEPTIDASE"/>
    <property type="match status" value="1"/>
</dbReference>
<sequence length="373" mass="43278">MLLHPYIPEDILTDHKTQKTSLRRKHILRDEKEKKSKQRIPHQFLADSDDNEYYENQDRAKQLFVDDLIGADQLLRTNKHNPLLTARQLALPSFDYLFPLIAESQSTRCCDPTILVRSIEHLRSSLGYSLYPQFINCYTWCRDQLSQLSLHPQYAKTYEGWKHGRSYRSLLNLCLEFLMTDHDDKTEGEYEQAQKICREQYDFARNMTEVMGSMNAIVSCQRPQVQPIRQELLQHFYKNFADNPLVIQKWLRLQSTACHPDALSHVLNLLDHPSYDSHNPNFIYALVGGFVFANPLNFHRSDGQGYSFLADQVLVHDQRNPSVAARLCKGFEVVTGLDNKCKDVIGGEIEKLLRWESLSRGTFEVAKKIAESI</sequence>
<proteinExistence type="predicted"/>
<dbReference type="GO" id="GO:0008270">
    <property type="term" value="F:zinc ion binding"/>
    <property type="evidence" value="ECO:0007669"/>
    <property type="project" value="InterPro"/>
</dbReference>
<dbReference type="Gene3D" id="1.25.50.10">
    <property type="entry name" value="Peptidase M1, alanyl aminopeptidase, C-terminal domain"/>
    <property type="match status" value="1"/>
</dbReference>
<name>X6PAM2_RETFI</name>
<keyword evidence="3" id="KW-1185">Reference proteome</keyword>
<keyword evidence="2" id="KW-0645">Protease</keyword>
<dbReference type="EMBL" id="ASPP01001500">
    <property type="protein sequence ID" value="ETO35585.1"/>
    <property type="molecule type" value="Genomic_DNA"/>
</dbReference>
<dbReference type="Pfam" id="PF17432">
    <property type="entry name" value="DUF3458_C"/>
    <property type="match status" value="1"/>
</dbReference>
<dbReference type="GO" id="GO:0004177">
    <property type="term" value="F:aminopeptidase activity"/>
    <property type="evidence" value="ECO:0007669"/>
    <property type="project" value="UniProtKB-KW"/>
</dbReference>
<dbReference type="OrthoDB" id="1634996at2759"/>
<dbReference type="AlphaFoldDB" id="X6PAM2"/>
<keyword evidence="2" id="KW-0378">Hydrolase</keyword>
<comment type="caution">
    <text evidence="2">The sequence shown here is derived from an EMBL/GenBank/DDBJ whole genome shotgun (WGS) entry which is preliminary data.</text>
</comment>
<reference evidence="2 3" key="1">
    <citation type="journal article" date="2013" name="Curr. Biol.">
        <title>The Genome of the Foraminiferan Reticulomyxa filosa.</title>
        <authorList>
            <person name="Glockner G."/>
            <person name="Hulsmann N."/>
            <person name="Schleicher M."/>
            <person name="Noegel A.A."/>
            <person name="Eichinger L."/>
            <person name="Gallinger C."/>
            <person name="Pawlowski J."/>
            <person name="Sierra R."/>
            <person name="Euteneuer U."/>
            <person name="Pillet L."/>
            <person name="Moustafa A."/>
            <person name="Platzer M."/>
            <person name="Groth M."/>
            <person name="Szafranski K."/>
            <person name="Schliwa M."/>
        </authorList>
    </citation>
    <scope>NUCLEOTIDE SEQUENCE [LARGE SCALE GENOMIC DNA]</scope>
</reference>
<accession>X6PAM2</accession>
<evidence type="ECO:0000259" key="1">
    <source>
        <dbReference type="Pfam" id="PF17432"/>
    </source>
</evidence>
<protein>
    <submittedName>
        <fullName evidence="2">Aminopeptidase N</fullName>
    </submittedName>
</protein>
<dbReference type="InterPro" id="IPR024601">
    <property type="entry name" value="Peptidase_M1_pepN_C"/>
</dbReference>
<organism evidence="2 3">
    <name type="scientific">Reticulomyxa filosa</name>
    <dbReference type="NCBI Taxonomy" id="46433"/>
    <lineage>
        <taxon>Eukaryota</taxon>
        <taxon>Sar</taxon>
        <taxon>Rhizaria</taxon>
        <taxon>Retaria</taxon>
        <taxon>Foraminifera</taxon>
        <taxon>Monothalamids</taxon>
        <taxon>Reticulomyxidae</taxon>
        <taxon>Reticulomyxa</taxon>
    </lineage>
</organism>
<feature type="domain" description="Peptidase M1 alanyl aminopeptidase C-terminal" evidence="1">
    <location>
        <begin position="71"/>
        <end position="369"/>
    </location>
</feature>
<gene>
    <name evidence="2" type="ORF">RFI_01479</name>
</gene>
<evidence type="ECO:0000313" key="3">
    <source>
        <dbReference type="Proteomes" id="UP000023152"/>
    </source>
</evidence>